<keyword evidence="2" id="KW-1185">Reference proteome</keyword>
<proteinExistence type="predicted"/>
<gene>
    <name evidence="1" type="ORF">LMG26858_02661</name>
</gene>
<evidence type="ECO:0000313" key="1">
    <source>
        <dbReference type="EMBL" id="CAB3869681.1"/>
    </source>
</evidence>
<evidence type="ECO:0000313" key="2">
    <source>
        <dbReference type="Proteomes" id="UP000494117"/>
    </source>
</evidence>
<organism evidence="1 2">
    <name type="scientific">Achromobacter anxifer</name>
    <dbReference type="NCBI Taxonomy" id="1287737"/>
    <lineage>
        <taxon>Bacteria</taxon>
        <taxon>Pseudomonadati</taxon>
        <taxon>Pseudomonadota</taxon>
        <taxon>Betaproteobacteria</taxon>
        <taxon>Burkholderiales</taxon>
        <taxon>Alcaligenaceae</taxon>
        <taxon>Achromobacter</taxon>
    </lineage>
</organism>
<sequence length="131" mass="13640">MTALQATMAPDTAAAQETTMKLALASFALLAGLSGAAGAQSLVYGVTLGNVQAVRDVNQNVSAITGLLSNQSARPINSAMLTFVLYDAQGREIGRVRDDVVGPLAPGQIKQIRAITPLQFTRVTALDVDAR</sequence>
<accession>A0A6S7D129</accession>
<dbReference type="InterPro" id="IPR047676">
    <property type="entry name" value="FxLYD_dom"/>
</dbReference>
<dbReference type="EMBL" id="CADILG010000017">
    <property type="protein sequence ID" value="CAB3869681.1"/>
    <property type="molecule type" value="Genomic_DNA"/>
</dbReference>
<dbReference type="Proteomes" id="UP000494117">
    <property type="component" value="Unassembled WGS sequence"/>
</dbReference>
<dbReference type="AlphaFoldDB" id="A0A6S7D129"/>
<name>A0A6S7D129_9BURK</name>
<protein>
    <recommendedName>
        <fullName evidence="3">ASCH domain-containing protein</fullName>
    </recommendedName>
</protein>
<evidence type="ECO:0008006" key="3">
    <source>
        <dbReference type="Google" id="ProtNLM"/>
    </source>
</evidence>
<reference evidence="1 2" key="1">
    <citation type="submission" date="2020-04" db="EMBL/GenBank/DDBJ databases">
        <authorList>
            <person name="De Canck E."/>
        </authorList>
    </citation>
    <scope>NUCLEOTIDE SEQUENCE [LARGE SCALE GENOMIC DNA]</scope>
    <source>
        <strain evidence="1 2">LMG 26858</strain>
    </source>
</reference>
<dbReference type="NCBIfam" id="NF038353">
    <property type="entry name" value="FxLYD_dom"/>
    <property type="match status" value="1"/>
</dbReference>